<dbReference type="EMBL" id="CP082214">
    <property type="protein sequence ID" value="WDM70375.1"/>
    <property type="molecule type" value="Genomic_DNA"/>
</dbReference>
<keyword evidence="2" id="KW-1185">Reference proteome</keyword>
<dbReference type="RefSeq" id="WP_146090342.1">
    <property type="nucleotide sequence ID" value="NZ_CP082213.1"/>
</dbReference>
<evidence type="ECO:0000313" key="2">
    <source>
        <dbReference type="Proteomes" id="UP001214201"/>
    </source>
</evidence>
<sequence length="257" mass="29005">MQSHLRVNSFRPVDAESFQNSAPHFGDFVTWNQGRLWQLINSEPVYRQMAAFSLRGLPAVASITHLLAPILAPIDELAETDPEAGKTADRARRAIGSMVRAVLEANGFRKTGTQRAVPPEPRRLFVRAEVYEQAPPAPPEEGESFDWDKYVVQASFANVRSLSPDLGDRPLPSMYSPDRRWFLLSSLDIDVPTASEDQLRVALAAVKSSYQAERSKPTLNYRRLWVHQIDFYELCNLLFGLFNDADEFADPQELLEA</sequence>
<organism evidence="1 2">
    <name type="scientific">Xanthomonas cucurbitae</name>
    <dbReference type="NCBI Taxonomy" id="56453"/>
    <lineage>
        <taxon>Bacteria</taxon>
        <taxon>Pseudomonadati</taxon>
        <taxon>Pseudomonadota</taxon>
        <taxon>Gammaproteobacteria</taxon>
        <taxon>Lysobacterales</taxon>
        <taxon>Lysobacteraceae</taxon>
        <taxon>Xanthomonas</taxon>
    </lineage>
</organism>
<reference evidence="1 2" key="1">
    <citation type="submission" date="2021-08" db="EMBL/GenBank/DDBJ databases">
        <title>Genome sequences of Xanthomonas cucurbitae isolates from 5 Midwestern US states.</title>
        <authorList>
            <person name="Hind S.R."/>
        </authorList>
    </citation>
    <scope>NUCLEOTIDE SEQUENCE [LARGE SCALE GENOMIC DNA]</scope>
    <source>
        <strain evidence="1 2">OH_261</strain>
    </source>
</reference>
<name>A0ABY7Y9A1_9XANT</name>
<gene>
    <name evidence="1" type="ORF">K6978_13155</name>
</gene>
<proteinExistence type="predicted"/>
<accession>A0ABY7Y9A1</accession>
<dbReference type="Proteomes" id="UP001214201">
    <property type="component" value="Chromosome"/>
</dbReference>
<evidence type="ECO:0000313" key="1">
    <source>
        <dbReference type="EMBL" id="WDM70375.1"/>
    </source>
</evidence>
<protein>
    <submittedName>
        <fullName evidence="1">Uncharacterized protein</fullName>
    </submittedName>
</protein>